<dbReference type="InterPro" id="IPR025499">
    <property type="entry name" value="KdgF"/>
</dbReference>
<feature type="domain" description="Cupin type-2" evidence="1">
    <location>
        <begin position="39"/>
        <end position="96"/>
    </location>
</feature>
<dbReference type="Gene3D" id="2.60.120.10">
    <property type="entry name" value="Jelly Rolls"/>
    <property type="match status" value="1"/>
</dbReference>
<sequence length="113" mass="12666">MKQESDSFQFEHTTEWESAGVGVIRQIMAYNKNMMMVKVKFETGAEGAPHTHPHTQATYVVSGIFEFTVGGETEIVRAGDGVYMRSGILHSCKCIETGILIDTFTPMREDFIK</sequence>
<evidence type="ECO:0000313" key="3">
    <source>
        <dbReference type="Proteomes" id="UP000262954"/>
    </source>
</evidence>
<dbReference type="InterPro" id="IPR052535">
    <property type="entry name" value="Bacilysin_H2HPP_isomerase"/>
</dbReference>
<dbReference type="SUPFAM" id="SSF51182">
    <property type="entry name" value="RmlC-like cupins"/>
    <property type="match status" value="1"/>
</dbReference>
<dbReference type="RefSeq" id="WP_022389820.1">
    <property type="nucleotide sequence ID" value="NZ_CAJKYL010000035.1"/>
</dbReference>
<gene>
    <name evidence="2" type="ORF">DDY73_02875</name>
</gene>
<dbReference type="PIRSF" id="PIRSF029883">
    <property type="entry name" value="KdgF"/>
    <property type="match status" value="1"/>
</dbReference>
<dbReference type="InterPro" id="IPR014710">
    <property type="entry name" value="RmlC-like_jellyroll"/>
</dbReference>
<comment type="caution">
    <text evidence="2">The sequence shown here is derived from an EMBL/GenBank/DDBJ whole genome shotgun (WGS) entry which is preliminary data.</text>
</comment>
<name>A0A354M087_9BACT</name>
<dbReference type="CDD" id="cd02238">
    <property type="entry name" value="cupin_KdgF"/>
    <property type="match status" value="1"/>
</dbReference>
<dbReference type="PANTHER" id="PTHR40112:SF1">
    <property type="entry name" value="H2HPP ISOMERASE"/>
    <property type="match status" value="1"/>
</dbReference>
<protein>
    <submittedName>
        <fullName evidence="2">Cupin domain-containing protein</fullName>
    </submittedName>
</protein>
<dbReference type="Proteomes" id="UP000262954">
    <property type="component" value="Unassembled WGS sequence"/>
</dbReference>
<dbReference type="EMBL" id="DNWC01000042">
    <property type="protein sequence ID" value="HBJ07926.1"/>
    <property type="molecule type" value="Genomic_DNA"/>
</dbReference>
<evidence type="ECO:0000259" key="1">
    <source>
        <dbReference type="Pfam" id="PF07883"/>
    </source>
</evidence>
<dbReference type="InterPro" id="IPR011051">
    <property type="entry name" value="RmlC_Cupin_sf"/>
</dbReference>
<reference evidence="2 3" key="1">
    <citation type="journal article" date="2018" name="Nat. Biotechnol.">
        <title>A standardized bacterial taxonomy based on genome phylogeny substantially revises the tree of life.</title>
        <authorList>
            <person name="Parks D.H."/>
            <person name="Chuvochina M."/>
            <person name="Waite D.W."/>
            <person name="Rinke C."/>
            <person name="Skarshewski A."/>
            <person name="Chaumeil P.A."/>
            <person name="Hugenholtz P."/>
        </authorList>
    </citation>
    <scope>NUCLEOTIDE SEQUENCE [LARGE SCALE GENOMIC DNA]</scope>
    <source>
        <strain evidence="2">UBA11482</strain>
    </source>
</reference>
<proteinExistence type="predicted"/>
<dbReference type="Pfam" id="PF07883">
    <property type="entry name" value="Cupin_2"/>
    <property type="match status" value="1"/>
</dbReference>
<evidence type="ECO:0000313" key="2">
    <source>
        <dbReference type="EMBL" id="HBJ07926.1"/>
    </source>
</evidence>
<dbReference type="AlphaFoldDB" id="A0A354M087"/>
<organism evidence="2 3">
    <name type="scientific">Coprobacter fastidiosus</name>
    <dbReference type="NCBI Taxonomy" id="1099853"/>
    <lineage>
        <taxon>Bacteria</taxon>
        <taxon>Pseudomonadati</taxon>
        <taxon>Bacteroidota</taxon>
        <taxon>Bacteroidia</taxon>
        <taxon>Bacteroidales</taxon>
        <taxon>Barnesiellaceae</taxon>
        <taxon>Coprobacter</taxon>
    </lineage>
</organism>
<dbReference type="PANTHER" id="PTHR40112">
    <property type="entry name" value="H2HPP ISOMERASE"/>
    <property type="match status" value="1"/>
</dbReference>
<dbReference type="InterPro" id="IPR013096">
    <property type="entry name" value="Cupin_2"/>
</dbReference>
<accession>A0A354M087</accession>